<keyword evidence="1" id="KW-1133">Transmembrane helix</keyword>
<evidence type="ECO:0000313" key="2">
    <source>
        <dbReference type="EMBL" id="SKC19517.1"/>
    </source>
</evidence>
<organism evidence="2 3">
    <name type="scientific">Alkalitalea saponilacus</name>
    <dbReference type="NCBI Taxonomy" id="889453"/>
    <lineage>
        <taxon>Bacteria</taxon>
        <taxon>Pseudomonadati</taxon>
        <taxon>Bacteroidota</taxon>
        <taxon>Bacteroidia</taxon>
        <taxon>Marinilabiliales</taxon>
        <taxon>Marinilabiliaceae</taxon>
        <taxon>Alkalitalea</taxon>
    </lineage>
</organism>
<reference evidence="2 3" key="1">
    <citation type="submission" date="2017-02" db="EMBL/GenBank/DDBJ databases">
        <authorList>
            <person name="Peterson S.W."/>
        </authorList>
    </citation>
    <scope>NUCLEOTIDE SEQUENCE [LARGE SCALE GENOMIC DNA]</scope>
    <source>
        <strain evidence="2 3">DSM 24412</strain>
    </source>
</reference>
<protein>
    <submittedName>
        <fullName evidence="2">Uncharacterized protein</fullName>
    </submittedName>
</protein>
<dbReference type="EMBL" id="FUYV01000013">
    <property type="protein sequence ID" value="SKC19517.1"/>
    <property type="molecule type" value="Genomic_DNA"/>
</dbReference>
<gene>
    <name evidence="2" type="ORF">SAMN03080601_02278</name>
</gene>
<evidence type="ECO:0000256" key="1">
    <source>
        <dbReference type="SAM" id="Phobius"/>
    </source>
</evidence>
<evidence type="ECO:0000313" key="3">
    <source>
        <dbReference type="Proteomes" id="UP000191055"/>
    </source>
</evidence>
<dbReference type="AlphaFoldDB" id="A0A1T5HFQ4"/>
<sequence>MHNIKKQGHLFNDRPLVLGILTSKRIFLFYSLFSLYLIDYFYSPKSFVYIPFNSFFIRRDLCKFIFMNPHMEKEMF</sequence>
<keyword evidence="3" id="KW-1185">Reference proteome</keyword>
<dbReference type="Proteomes" id="UP000191055">
    <property type="component" value="Unassembled WGS sequence"/>
</dbReference>
<name>A0A1T5HFQ4_9BACT</name>
<proteinExistence type="predicted"/>
<keyword evidence="1" id="KW-0472">Membrane</keyword>
<dbReference type="STRING" id="889453.SAMN03080601_02278"/>
<keyword evidence="1" id="KW-0812">Transmembrane</keyword>
<accession>A0A1T5HFQ4</accession>
<feature type="transmembrane region" description="Helical" evidence="1">
    <location>
        <begin position="16"/>
        <end position="38"/>
    </location>
</feature>